<dbReference type="Proteomes" id="UP001319882">
    <property type="component" value="Unassembled WGS sequence"/>
</dbReference>
<evidence type="ECO:0000256" key="8">
    <source>
        <dbReference type="ARBA" id="ARBA00022692"/>
    </source>
</evidence>
<name>A0ABS8DW61_9GAMM</name>
<dbReference type="SMART" id="SM00304">
    <property type="entry name" value="HAMP"/>
    <property type="match status" value="1"/>
</dbReference>
<feature type="modified residue" description="Phosphohistidine" evidence="15">
    <location>
        <position position="837"/>
    </location>
</feature>
<evidence type="ECO:0000256" key="16">
    <source>
        <dbReference type="PROSITE-ProRule" id="PRU00169"/>
    </source>
</evidence>
<dbReference type="SUPFAM" id="SSF55874">
    <property type="entry name" value="ATPase domain of HSP90 chaperone/DNA topoisomerase II/histidine kinase"/>
    <property type="match status" value="1"/>
</dbReference>
<dbReference type="Gene3D" id="6.10.340.10">
    <property type="match status" value="1"/>
</dbReference>
<feature type="coiled-coil region" evidence="17">
    <location>
        <begin position="223"/>
        <end position="257"/>
    </location>
</feature>
<evidence type="ECO:0000256" key="18">
    <source>
        <dbReference type="SAM" id="Phobius"/>
    </source>
</evidence>
<dbReference type="Pfam" id="PF01627">
    <property type="entry name" value="Hpt"/>
    <property type="match status" value="1"/>
</dbReference>
<dbReference type="InterPro" id="IPR036890">
    <property type="entry name" value="HATPase_C_sf"/>
</dbReference>
<accession>A0ABS8DW61</accession>
<dbReference type="SUPFAM" id="SSF47226">
    <property type="entry name" value="Histidine-containing phosphotransfer domain, HPT domain"/>
    <property type="match status" value="1"/>
</dbReference>
<evidence type="ECO:0000256" key="15">
    <source>
        <dbReference type="PROSITE-ProRule" id="PRU00110"/>
    </source>
</evidence>
<dbReference type="InterPro" id="IPR001789">
    <property type="entry name" value="Sig_transdc_resp-reg_receiver"/>
</dbReference>
<dbReference type="CDD" id="cd16922">
    <property type="entry name" value="HATPase_EvgS-ArcB-TorS-like"/>
    <property type="match status" value="1"/>
</dbReference>
<evidence type="ECO:0000256" key="7">
    <source>
        <dbReference type="ARBA" id="ARBA00022679"/>
    </source>
</evidence>
<dbReference type="InterPro" id="IPR003594">
    <property type="entry name" value="HATPase_dom"/>
</dbReference>
<dbReference type="RefSeq" id="WP_227390751.1">
    <property type="nucleotide sequence ID" value="NZ_JBHSCJ010000002.1"/>
</dbReference>
<dbReference type="EC" id="2.7.13.3" evidence="3"/>
<dbReference type="Pfam" id="PF00072">
    <property type="entry name" value="Response_reg"/>
    <property type="match status" value="1"/>
</dbReference>
<dbReference type="Gene3D" id="3.40.50.2300">
    <property type="match status" value="1"/>
</dbReference>
<evidence type="ECO:0000256" key="12">
    <source>
        <dbReference type="ARBA" id="ARBA00022989"/>
    </source>
</evidence>
<evidence type="ECO:0000313" key="23">
    <source>
        <dbReference type="EMBL" id="MCB8890090.1"/>
    </source>
</evidence>
<evidence type="ECO:0000256" key="4">
    <source>
        <dbReference type="ARBA" id="ARBA00022475"/>
    </source>
</evidence>
<dbReference type="Gene3D" id="3.30.565.10">
    <property type="entry name" value="Histidine kinase-like ATPase, C-terminal domain"/>
    <property type="match status" value="1"/>
</dbReference>
<feature type="modified residue" description="4-aspartylphosphate" evidence="16">
    <location>
        <position position="691"/>
    </location>
</feature>
<keyword evidence="24" id="KW-1185">Reference proteome</keyword>
<dbReference type="InterPro" id="IPR003661">
    <property type="entry name" value="HisK_dim/P_dom"/>
</dbReference>
<evidence type="ECO:0000256" key="10">
    <source>
        <dbReference type="ARBA" id="ARBA00022777"/>
    </source>
</evidence>
<evidence type="ECO:0000256" key="3">
    <source>
        <dbReference type="ARBA" id="ARBA00012438"/>
    </source>
</evidence>
<comment type="subcellular location">
    <subcellularLocation>
        <location evidence="2">Cell inner membrane</location>
        <topology evidence="2">Multi-pass membrane protein</topology>
    </subcellularLocation>
</comment>
<evidence type="ECO:0000256" key="17">
    <source>
        <dbReference type="SAM" id="Coils"/>
    </source>
</evidence>
<organism evidence="23 24">
    <name type="scientific">Vreelandella malpeensis</name>
    <dbReference type="NCBI Taxonomy" id="1172368"/>
    <lineage>
        <taxon>Bacteria</taxon>
        <taxon>Pseudomonadati</taxon>
        <taxon>Pseudomonadota</taxon>
        <taxon>Gammaproteobacteria</taxon>
        <taxon>Oceanospirillales</taxon>
        <taxon>Halomonadaceae</taxon>
        <taxon>Vreelandella</taxon>
    </lineage>
</organism>
<evidence type="ECO:0000256" key="9">
    <source>
        <dbReference type="ARBA" id="ARBA00022741"/>
    </source>
</evidence>
<dbReference type="SMART" id="SM00073">
    <property type="entry name" value="HPT"/>
    <property type="match status" value="1"/>
</dbReference>
<evidence type="ECO:0000256" key="1">
    <source>
        <dbReference type="ARBA" id="ARBA00000085"/>
    </source>
</evidence>
<keyword evidence="11" id="KW-0067">ATP-binding</keyword>
<keyword evidence="14 18" id="KW-0472">Membrane</keyword>
<evidence type="ECO:0000256" key="11">
    <source>
        <dbReference type="ARBA" id="ARBA00022840"/>
    </source>
</evidence>
<keyword evidence="7" id="KW-0808">Transferase</keyword>
<dbReference type="Pfam" id="PF09984">
    <property type="entry name" value="sCache_4"/>
    <property type="match status" value="1"/>
</dbReference>
<feature type="domain" description="Histidine kinase" evidence="19">
    <location>
        <begin position="278"/>
        <end position="499"/>
    </location>
</feature>
<proteinExistence type="predicted"/>
<dbReference type="InterPro" id="IPR019247">
    <property type="entry name" value="Histidine_kinase_BarA_N"/>
</dbReference>
<dbReference type="CDD" id="cd00082">
    <property type="entry name" value="HisKA"/>
    <property type="match status" value="1"/>
</dbReference>
<dbReference type="InterPro" id="IPR036097">
    <property type="entry name" value="HisK_dim/P_sf"/>
</dbReference>
<dbReference type="SUPFAM" id="SSF158472">
    <property type="entry name" value="HAMP domain-like"/>
    <property type="match status" value="1"/>
</dbReference>
<comment type="caution">
    <text evidence="23">The sequence shown here is derived from an EMBL/GenBank/DDBJ whole genome shotgun (WGS) entry which is preliminary data.</text>
</comment>
<gene>
    <name evidence="23" type="ORF">GEV37_13305</name>
</gene>
<keyword evidence="4" id="KW-1003">Cell membrane</keyword>
<dbReference type="PROSITE" id="PS50885">
    <property type="entry name" value="HAMP"/>
    <property type="match status" value="1"/>
</dbReference>
<evidence type="ECO:0000313" key="24">
    <source>
        <dbReference type="Proteomes" id="UP001319882"/>
    </source>
</evidence>
<protein>
    <recommendedName>
        <fullName evidence="3">histidine kinase</fullName>
        <ecNumber evidence="3">2.7.13.3</ecNumber>
    </recommendedName>
</protein>
<evidence type="ECO:0000256" key="14">
    <source>
        <dbReference type="ARBA" id="ARBA00023136"/>
    </source>
</evidence>
<comment type="catalytic activity">
    <reaction evidence="1">
        <text>ATP + protein L-histidine = ADP + protein N-phospho-L-histidine.</text>
        <dbReference type="EC" id="2.7.13.3"/>
    </reaction>
</comment>
<dbReference type="InterPro" id="IPR008207">
    <property type="entry name" value="Sig_transdc_His_kin_Hpt_dom"/>
</dbReference>
<dbReference type="PROSITE" id="PS50110">
    <property type="entry name" value="RESPONSE_REGULATORY"/>
    <property type="match status" value="1"/>
</dbReference>
<feature type="domain" description="HPt" evidence="22">
    <location>
        <begin position="798"/>
        <end position="895"/>
    </location>
</feature>
<evidence type="ECO:0000256" key="6">
    <source>
        <dbReference type="ARBA" id="ARBA00022553"/>
    </source>
</evidence>
<sequence>MSLHTRLLLALLGIPLLVYAAMAVFLVVQSDATQQEVFKERLISAGEVLAPGLNDAMIDSDAMRLERLARQLMEHQNLRSVSLFDAQGNRVLVLGRPLLAAPRLNVPSTTRVSSHQDTLRLQMPLAAFHGNEGNSARWLEAEVNARALPQERYKLIATLSLGAVLLSLVLLSVALSISRYVTSPLKRANQALYRLSHGDYRQKLNVHDASEFDELGQNINILADHLQHAQRDMQSQIEQATRELYESMETIEEQNIQLDMAHRSAVKANAVKSEFLANMSHEIRTPLNGIIGFCRLLGRSSLNARQQGWLNHVHRACDNLLMLVNDVLDFSKLEADQLVLEEVELDIAVLVDEVVGLYAPEAQRKELHLLALVYDDVPTPLCGDPLRIQQILNNLISNALKFTCEGEVVVRVTLDREQGQHVVLNVSVTDTGIGLSEKQQEGLFDAFTQAQPSHSREFGGSGLGLSICRQLVHRMGGEIGVESKPGRGACFSFTLPMLAHGAGARTQELDLNQAVVRLHEPHRLSRYALENWLTGWGAKPVSFIDAGKEELLILSLGPLDFVGERRDYWQTVIEQVECPTLILAMSPSFDLPDWPLPRGGEIVCKPFTRQQMIKSLTTLLGPRDALPAPPAPSTGTLTQTLEILIVDDNVSNRELLKALLDTERVKVTLAASGREALAHARGVCFDLVLMDIRMPGMDGVQTSRALRRLSDDWARCPIIAVTAHVPHQQRQRWLAQGLDDVLVKPLDESALNALFERFLGVKLEGIGREAPALATTLPVTLPPAAIDLELGKRLAGGSEQFAIAQLLRLIESLPEAREQIRQTLEQEDLKQLLEAVHHLNGACRYCGAPALASATDALEGVLHRQREAPNMALLRERTQAVLSAMDELVDKGGVLD</sequence>
<dbReference type="PROSITE" id="PS50109">
    <property type="entry name" value="HIS_KIN"/>
    <property type="match status" value="1"/>
</dbReference>
<dbReference type="PROSITE" id="PS50894">
    <property type="entry name" value="HPT"/>
    <property type="match status" value="1"/>
</dbReference>
<dbReference type="InterPro" id="IPR011006">
    <property type="entry name" value="CheY-like_superfamily"/>
</dbReference>
<evidence type="ECO:0000259" key="19">
    <source>
        <dbReference type="PROSITE" id="PS50109"/>
    </source>
</evidence>
<keyword evidence="12 18" id="KW-1133">Transmembrane helix</keyword>
<keyword evidence="13" id="KW-0902">Two-component regulatory system</keyword>
<dbReference type="Gene3D" id="1.10.287.130">
    <property type="match status" value="1"/>
</dbReference>
<dbReference type="SMART" id="SM00448">
    <property type="entry name" value="REC"/>
    <property type="match status" value="1"/>
</dbReference>
<feature type="transmembrane region" description="Helical" evidence="18">
    <location>
        <begin position="155"/>
        <end position="177"/>
    </location>
</feature>
<dbReference type="InterPro" id="IPR036641">
    <property type="entry name" value="HPT_dom_sf"/>
</dbReference>
<dbReference type="CDD" id="cd06225">
    <property type="entry name" value="HAMP"/>
    <property type="match status" value="1"/>
</dbReference>
<dbReference type="SUPFAM" id="SSF52172">
    <property type="entry name" value="CheY-like"/>
    <property type="match status" value="1"/>
</dbReference>
<dbReference type="Pfam" id="PF00512">
    <property type="entry name" value="HisKA"/>
    <property type="match status" value="1"/>
</dbReference>
<evidence type="ECO:0000256" key="2">
    <source>
        <dbReference type="ARBA" id="ARBA00004429"/>
    </source>
</evidence>
<dbReference type="PANTHER" id="PTHR45339">
    <property type="entry name" value="HYBRID SIGNAL TRANSDUCTION HISTIDINE KINASE J"/>
    <property type="match status" value="1"/>
</dbReference>
<evidence type="ECO:0000256" key="13">
    <source>
        <dbReference type="ARBA" id="ARBA00023012"/>
    </source>
</evidence>
<dbReference type="SUPFAM" id="SSF47384">
    <property type="entry name" value="Homodimeric domain of signal transducing histidine kinase"/>
    <property type="match status" value="1"/>
</dbReference>
<dbReference type="Pfam" id="PF02518">
    <property type="entry name" value="HATPase_c"/>
    <property type="match status" value="1"/>
</dbReference>
<dbReference type="InterPro" id="IPR004358">
    <property type="entry name" value="Sig_transdc_His_kin-like_C"/>
</dbReference>
<evidence type="ECO:0000256" key="5">
    <source>
        <dbReference type="ARBA" id="ARBA00022519"/>
    </source>
</evidence>
<evidence type="ECO:0000259" key="21">
    <source>
        <dbReference type="PROSITE" id="PS50885"/>
    </source>
</evidence>
<dbReference type="Gene3D" id="1.20.120.160">
    <property type="entry name" value="HPT domain"/>
    <property type="match status" value="1"/>
</dbReference>
<dbReference type="InterPro" id="IPR005467">
    <property type="entry name" value="His_kinase_dom"/>
</dbReference>
<feature type="domain" description="Response regulatory" evidence="20">
    <location>
        <begin position="642"/>
        <end position="759"/>
    </location>
</feature>
<feature type="domain" description="HAMP" evidence="21">
    <location>
        <begin position="179"/>
        <end position="231"/>
    </location>
</feature>
<dbReference type="CDD" id="cd17546">
    <property type="entry name" value="REC_hyHK_CKI1_RcsC-like"/>
    <property type="match status" value="1"/>
</dbReference>
<dbReference type="Pfam" id="PF00672">
    <property type="entry name" value="HAMP"/>
    <property type="match status" value="1"/>
</dbReference>
<dbReference type="SMART" id="SM00387">
    <property type="entry name" value="HATPase_c"/>
    <property type="match status" value="1"/>
</dbReference>
<keyword evidence="6 16" id="KW-0597">Phosphoprotein</keyword>
<keyword evidence="10" id="KW-0418">Kinase</keyword>
<dbReference type="InterPro" id="IPR003660">
    <property type="entry name" value="HAMP_dom"/>
</dbReference>
<dbReference type="SMART" id="SM00388">
    <property type="entry name" value="HisKA"/>
    <property type="match status" value="1"/>
</dbReference>
<keyword evidence="5" id="KW-0997">Cell inner membrane</keyword>
<evidence type="ECO:0000259" key="20">
    <source>
        <dbReference type="PROSITE" id="PS50110"/>
    </source>
</evidence>
<dbReference type="EMBL" id="WHVL01000005">
    <property type="protein sequence ID" value="MCB8890090.1"/>
    <property type="molecule type" value="Genomic_DNA"/>
</dbReference>
<keyword evidence="17" id="KW-0175">Coiled coil</keyword>
<keyword evidence="8 18" id="KW-0812">Transmembrane</keyword>
<evidence type="ECO:0000259" key="22">
    <source>
        <dbReference type="PROSITE" id="PS50894"/>
    </source>
</evidence>
<reference evidence="23 24" key="1">
    <citation type="journal article" date="2021" name="Sci. Rep.">
        <title>Genome analysis of a halophilic bacterium Halomonas malpeensis YU-PRIM-29(T) reveals its exopolysaccharide and pigment producing capabilities.</title>
        <authorList>
            <person name="Athmika"/>
            <person name="Ghate S.D."/>
            <person name="Arun A.B."/>
            <person name="Rao S.S."/>
            <person name="Kumar S.T.A."/>
            <person name="Kandiyil M.K."/>
            <person name="Saptami K."/>
            <person name="Rekha P.D."/>
        </authorList>
    </citation>
    <scope>NUCLEOTIDE SEQUENCE [LARGE SCALE GENOMIC DNA]</scope>
    <source>
        <strain evidence="24">prim 29</strain>
    </source>
</reference>
<keyword evidence="9" id="KW-0547">Nucleotide-binding</keyword>
<dbReference type="PANTHER" id="PTHR45339:SF1">
    <property type="entry name" value="HYBRID SIGNAL TRANSDUCTION HISTIDINE KINASE J"/>
    <property type="match status" value="1"/>
</dbReference>
<dbReference type="PRINTS" id="PR00344">
    <property type="entry name" value="BCTRLSENSOR"/>
</dbReference>